<feature type="transmembrane region" description="Helical" evidence="1">
    <location>
        <begin position="12"/>
        <end position="31"/>
    </location>
</feature>
<dbReference type="Gene3D" id="2.170.120.40">
    <property type="entry name" value="YbbR-like domain"/>
    <property type="match status" value="1"/>
</dbReference>
<organism evidence="2 3">
    <name type="scientific">Imperialibacter roseus</name>
    <dbReference type="NCBI Taxonomy" id="1324217"/>
    <lineage>
        <taxon>Bacteria</taxon>
        <taxon>Pseudomonadati</taxon>
        <taxon>Bacteroidota</taxon>
        <taxon>Cytophagia</taxon>
        <taxon>Cytophagales</taxon>
        <taxon>Flammeovirgaceae</taxon>
        <taxon>Imperialibacter</taxon>
    </lineage>
</organism>
<keyword evidence="1" id="KW-0812">Transmembrane</keyword>
<protein>
    <recommendedName>
        <fullName evidence="4">YbbR-like domain-containing protein</fullName>
    </recommendedName>
</protein>
<reference evidence="2 3" key="1">
    <citation type="journal article" date="2023" name="Microbiol. Resour. Announc.">
        <title>Complete Genome Sequence of Imperialibacter roseus strain P4T.</title>
        <authorList>
            <person name="Tizabi D.R."/>
            <person name="Bachvaroff T."/>
            <person name="Hill R.T."/>
        </authorList>
    </citation>
    <scope>NUCLEOTIDE SEQUENCE [LARGE SCALE GENOMIC DNA]</scope>
    <source>
        <strain evidence="2 3">P4T</strain>
    </source>
</reference>
<keyword evidence="1" id="KW-1133">Transmembrane helix</keyword>
<accession>A0ABZ0IRE6</accession>
<sequence>MANKKIFTFKIGENWKVVVLAVLAATTFWFFNSLNKNYEARLSYPIAFDFPRDSVVIVKPLPDEVRIDVASGGWNLLRKTFWFNVDPLIIQLDNPTEIKFLTRNSLYDIIKDQLTDIDLNRVVTDTLFISVEPKIQKMVMAVVDSLTIPLATNYRLTSAITYEPDSVLIEGPSSLMNRFPSTWLLEFDRSDIAGDFERSLAVPLTDNRLMSSTPKSVTVKFRAEEFIRDSLLVEIQPVNFPNRYRGKVPFLADTTTYVFYTIKGDLASQVSDSAFSIAADFKMYNSEDSTITPVVLFRPSEVLELQLLPEKLKVGHANQ</sequence>
<dbReference type="Proteomes" id="UP001302349">
    <property type="component" value="Chromosome"/>
</dbReference>
<dbReference type="EMBL" id="CP136051">
    <property type="protein sequence ID" value="WOK06550.1"/>
    <property type="molecule type" value="Genomic_DNA"/>
</dbReference>
<dbReference type="RefSeq" id="WP_317489265.1">
    <property type="nucleotide sequence ID" value="NZ_CP136051.1"/>
</dbReference>
<name>A0ABZ0IRE6_9BACT</name>
<proteinExistence type="predicted"/>
<evidence type="ECO:0000313" key="3">
    <source>
        <dbReference type="Proteomes" id="UP001302349"/>
    </source>
</evidence>
<gene>
    <name evidence="2" type="ORF">RT717_26095</name>
</gene>
<evidence type="ECO:0000313" key="2">
    <source>
        <dbReference type="EMBL" id="WOK06550.1"/>
    </source>
</evidence>
<evidence type="ECO:0000256" key="1">
    <source>
        <dbReference type="SAM" id="Phobius"/>
    </source>
</evidence>
<keyword evidence="3" id="KW-1185">Reference proteome</keyword>
<evidence type="ECO:0008006" key="4">
    <source>
        <dbReference type="Google" id="ProtNLM"/>
    </source>
</evidence>
<keyword evidence="1" id="KW-0472">Membrane</keyword>